<dbReference type="STRING" id="66420.A0A194QIR8"/>
<dbReference type="EMBL" id="KQ458860">
    <property type="protein sequence ID" value="KPJ04825.1"/>
    <property type="molecule type" value="Genomic_DNA"/>
</dbReference>
<evidence type="ECO:0000313" key="1">
    <source>
        <dbReference type="EMBL" id="KPJ04825.1"/>
    </source>
</evidence>
<name>A0A194QIR8_PAPXU</name>
<keyword evidence="2" id="KW-1185">Reference proteome</keyword>
<organism evidence="1 2">
    <name type="scientific">Papilio xuthus</name>
    <name type="common">Asian swallowtail butterfly</name>
    <dbReference type="NCBI Taxonomy" id="66420"/>
    <lineage>
        <taxon>Eukaryota</taxon>
        <taxon>Metazoa</taxon>
        <taxon>Ecdysozoa</taxon>
        <taxon>Arthropoda</taxon>
        <taxon>Hexapoda</taxon>
        <taxon>Insecta</taxon>
        <taxon>Pterygota</taxon>
        <taxon>Neoptera</taxon>
        <taxon>Endopterygota</taxon>
        <taxon>Lepidoptera</taxon>
        <taxon>Glossata</taxon>
        <taxon>Ditrysia</taxon>
        <taxon>Papilionoidea</taxon>
        <taxon>Papilionidae</taxon>
        <taxon>Papilioninae</taxon>
        <taxon>Papilio</taxon>
    </lineage>
</organism>
<accession>A0A194QIR8</accession>
<dbReference type="AlphaFoldDB" id="A0A194QIR8"/>
<proteinExistence type="predicted"/>
<evidence type="ECO:0000313" key="2">
    <source>
        <dbReference type="Proteomes" id="UP000053268"/>
    </source>
</evidence>
<gene>
    <name evidence="1" type="ORF">RR46_02522</name>
</gene>
<dbReference type="Proteomes" id="UP000053268">
    <property type="component" value="Unassembled WGS sequence"/>
</dbReference>
<protein>
    <submittedName>
        <fullName evidence="1">Uncharacterized protein</fullName>
    </submittedName>
</protein>
<reference evidence="1 2" key="1">
    <citation type="journal article" date="2015" name="Nat. Commun.">
        <title>Outbred genome sequencing and CRISPR/Cas9 gene editing in butterflies.</title>
        <authorList>
            <person name="Li X."/>
            <person name="Fan D."/>
            <person name="Zhang W."/>
            <person name="Liu G."/>
            <person name="Zhang L."/>
            <person name="Zhao L."/>
            <person name="Fang X."/>
            <person name="Chen L."/>
            <person name="Dong Y."/>
            <person name="Chen Y."/>
            <person name="Ding Y."/>
            <person name="Zhao R."/>
            <person name="Feng M."/>
            <person name="Zhu Y."/>
            <person name="Feng Y."/>
            <person name="Jiang X."/>
            <person name="Zhu D."/>
            <person name="Xiang H."/>
            <person name="Feng X."/>
            <person name="Li S."/>
            <person name="Wang J."/>
            <person name="Zhang G."/>
            <person name="Kronforst M.R."/>
            <person name="Wang W."/>
        </authorList>
    </citation>
    <scope>NUCLEOTIDE SEQUENCE [LARGE SCALE GENOMIC DNA]</scope>
    <source>
        <strain evidence="1">Ya'a_city_454_Px</strain>
        <tissue evidence="1">Whole body</tissue>
    </source>
</reference>
<sequence>MHPLIRKAHFHFPSFPYKKKEGKRKRIKLGLRDAHSSEETRNYFHFTPVFSVVVVFHRASRGDSCEDVKAGSTAVEDAAVPEIPSKKHSSIHMATLHFIVLFVAAFVAIEAQRPFYAGSRPIGYPEVEGNALGNRFGEDADAPIEARDTMYSIKFFVFLAVIILSEAQRPFYAGSRAIGYPETASNSLLLNRFGENEGPLEARGDGDLVNRLNQMPLDKRPFWFINAQAYDELRKNPQTYPVAQNSFANKN</sequence>